<proteinExistence type="predicted"/>
<dbReference type="EMBL" id="JAUDDZ010000008">
    <property type="protein sequence ID" value="MDM8275195.1"/>
    <property type="molecule type" value="Genomic_DNA"/>
</dbReference>
<evidence type="ECO:0000256" key="1">
    <source>
        <dbReference type="PROSITE-ProRule" id="PRU00409"/>
    </source>
</evidence>
<organism evidence="3 4">
    <name type="scientific">Enorma phocaeensis</name>
    <dbReference type="NCBI Taxonomy" id="1871019"/>
    <lineage>
        <taxon>Bacteria</taxon>
        <taxon>Bacillati</taxon>
        <taxon>Actinomycetota</taxon>
        <taxon>Coriobacteriia</taxon>
        <taxon>Coriobacteriales</taxon>
        <taxon>Coriobacteriaceae</taxon>
        <taxon>Enorma</taxon>
    </lineage>
</organism>
<dbReference type="Gene3D" id="3.30.1490.20">
    <property type="entry name" value="ATP-grasp fold, A domain"/>
    <property type="match status" value="1"/>
</dbReference>
<dbReference type="PROSITE" id="PS50975">
    <property type="entry name" value="ATP_GRASP"/>
    <property type="match status" value="1"/>
</dbReference>
<evidence type="ECO:0000313" key="3">
    <source>
        <dbReference type="EMBL" id="MDM8275195.1"/>
    </source>
</evidence>
<name>A0ABT7V9L8_9ACTN</name>
<dbReference type="SUPFAM" id="SSF56059">
    <property type="entry name" value="Glutathione synthetase ATP-binding domain-like"/>
    <property type="match status" value="1"/>
</dbReference>
<evidence type="ECO:0000259" key="2">
    <source>
        <dbReference type="PROSITE" id="PS50975"/>
    </source>
</evidence>
<keyword evidence="1" id="KW-0067">ATP-binding</keyword>
<feature type="domain" description="ATP-grasp" evidence="2">
    <location>
        <begin position="136"/>
        <end position="336"/>
    </location>
</feature>
<comment type="caution">
    <text evidence="3">The sequence shown here is derived from an EMBL/GenBank/DDBJ whole genome shotgun (WGS) entry which is preliminary data.</text>
</comment>
<reference evidence="4" key="1">
    <citation type="submission" date="2023-06" db="EMBL/GenBank/DDBJ databases">
        <title>Identification and characterization of horizontal gene transfer across gut microbiota members of farm animals based on homology search.</title>
        <authorList>
            <person name="Zeman M."/>
            <person name="Kubasova T."/>
            <person name="Jahodarova E."/>
            <person name="Nykrynova M."/>
            <person name="Rychlik I."/>
        </authorList>
    </citation>
    <scope>NUCLEOTIDE SEQUENCE [LARGE SCALE GENOMIC DNA]</scope>
    <source>
        <strain evidence="4">154_Feed</strain>
    </source>
</reference>
<dbReference type="Proteomes" id="UP001529421">
    <property type="component" value="Unassembled WGS sequence"/>
</dbReference>
<keyword evidence="1" id="KW-0547">Nucleotide-binding</keyword>
<dbReference type="RefSeq" id="WP_289545232.1">
    <property type="nucleotide sequence ID" value="NZ_JAUDDZ010000008.1"/>
</dbReference>
<sequence length="423" mass="47892">MSMLSVAPDERDLPRLLQPVIVGSDFSCYAFVRCFQEAYGVRSIVLGSADVKSVSRSRFVDYRVVSDLDQADTMVPLLMDMGERLINEGKVPFLVGCGDHYARLISEHKATLQQRFHVPYIDFDLLDEITQKENFYKICDEVGIPYPRTVFLDCADPAATVDDGGFDYPLIAKPSNSAAYHYAEIPNKKKVFLVHDRDELASIFESLQASTYDRSLIVQEFVPGDDTQIRILSAYTDAQGDPVFMCGGRVILEDHAPGAIGNPAIIIPERNRKVMEDALRFMRHVGYHGMANFDVKFDERDGSYRFFEINTRPGRSSAFVRQAGVNFAKVMVDDLVLGKSQGRLDADEPFVYTTVPPYVVRRSVADEALRRQVLDAFRDGTAAFPLYWNRDGASQHFWASLTYYHQISKFKKYVWGPEAKNYA</sequence>
<dbReference type="Pfam" id="PF02786">
    <property type="entry name" value="CPSase_L_D2"/>
    <property type="match status" value="1"/>
</dbReference>
<evidence type="ECO:0000313" key="4">
    <source>
        <dbReference type="Proteomes" id="UP001529421"/>
    </source>
</evidence>
<keyword evidence="4" id="KW-1185">Reference proteome</keyword>
<dbReference type="InterPro" id="IPR005479">
    <property type="entry name" value="CPAse_ATP-bd"/>
</dbReference>
<reference evidence="3 4" key="2">
    <citation type="submission" date="2023-06" db="EMBL/GenBank/DDBJ databases">
        <authorList>
            <person name="Zeman M."/>
            <person name="Kubasova T."/>
            <person name="Jahodarova E."/>
            <person name="Nykrynova M."/>
            <person name="Rychlik I."/>
        </authorList>
    </citation>
    <scope>NUCLEOTIDE SEQUENCE [LARGE SCALE GENOMIC DNA]</scope>
    <source>
        <strain evidence="3 4">154_Feed</strain>
    </source>
</reference>
<gene>
    <name evidence="3" type="ORF">QUW28_06760</name>
</gene>
<dbReference type="Gene3D" id="3.30.470.20">
    <property type="entry name" value="ATP-grasp fold, B domain"/>
    <property type="match status" value="1"/>
</dbReference>
<dbReference type="InterPro" id="IPR011761">
    <property type="entry name" value="ATP-grasp"/>
</dbReference>
<protein>
    <recommendedName>
        <fullName evidence="2">ATP-grasp domain-containing protein</fullName>
    </recommendedName>
</protein>
<dbReference type="InterPro" id="IPR013815">
    <property type="entry name" value="ATP_grasp_subdomain_1"/>
</dbReference>
<accession>A0ABT7V9L8</accession>